<sequence>RGCLLLSPLSAFKVLRIWYTCAPRAFNTSPLFNNCKSMLVLSSHSFRKKDLLLSLEELHIFSCPLLEEGCSRGKGREWFKISRIPYVEIKHKVVIPRELD</sequence>
<keyword evidence="2" id="KW-1185">Reference proteome</keyword>
<dbReference type="AlphaFoldDB" id="A0A7J8WEZ0"/>
<proteinExistence type="predicted"/>
<gene>
    <name evidence="1" type="ORF">Goklo_024368</name>
</gene>
<evidence type="ECO:0000313" key="2">
    <source>
        <dbReference type="Proteomes" id="UP000593573"/>
    </source>
</evidence>
<comment type="caution">
    <text evidence="1">The sequence shown here is derived from an EMBL/GenBank/DDBJ whole genome shotgun (WGS) entry which is preliminary data.</text>
</comment>
<dbReference type="EMBL" id="JABFAB010260435">
    <property type="protein sequence ID" value="MBA0673608.1"/>
    <property type="molecule type" value="Genomic_DNA"/>
</dbReference>
<name>A0A7J8WEZ0_9ROSI</name>
<dbReference type="Proteomes" id="UP000593573">
    <property type="component" value="Unassembled WGS sequence"/>
</dbReference>
<accession>A0A7J8WEZ0</accession>
<feature type="non-terminal residue" evidence="1">
    <location>
        <position position="1"/>
    </location>
</feature>
<organism evidence="1 2">
    <name type="scientific">Gossypium klotzschianum</name>
    <dbReference type="NCBI Taxonomy" id="34286"/>
    <lineage>
        <taxon>Eukaryota</taxon>
        <taxon>Viridiplantae</taxon>
        <taxon>Streptophyta</taxon>
        <taxon>Embryophyta</taxon>
        <taxon>Tracheophyta</taxon>
        <taxon>Spermatophyta</taxon>
        <taxon>Magnoliopsida</taxon>
        <taxon>eudicotyledons</taxon>
        <taxon>Gunneridae</taxon>
        <taxon>Pentapetalae</taxon>
        <taxon>rosids</taxon>
        <taxon>malvids</taxon>
        <taxon>Malvales</taxon>
        <taxon>Malvaceae</taxon>
        <taxon>Malvoideae</taxon>
        <taxon>Gossypium</taxon>
    </lineage>
</organism>
<reference evidence="1 2" key="1">
    <citation type="journal article" date="2019" name="Genome Biol. Evol.">
        <title>Insights into the evolution of the New World diploid cottons (Gossypium, subgenus Houzingenia) based on genome sequencing.</title>
        <authorList>
            <person name="Grover C.E."/>
            <person name="Arick M.A. 2nd"/>
            <person name="Thrash A."/>
            <person name="Conover J.L."/>
            <person name="Sanders W.S."/>
            <person name="Peterson D.G."/>
            <person name="Frelichowski J.E."/>
            <person name="Scheffler J.A."/>
            <person name="Scheffler B.E."/>
            <person name="Wendel J.F."/>
        </authorList>
    </citation>
    <scope>NUCLEOTIDE SEQUENCE [LARGE SCALE GENOMIC DNA]</scope>
    <source>
        <strain evidence="1">57</strain>
        <tissue evidence="1">Leaf</tissue>
    </source>
</reference>
<dbReference type="OrthoDB" id="998006at2759"/>
<evidence type="ECO:0000313" key="1">
    <source>
        <dbReference type="EMBL" id="MBA0673608.1"/>
    </source>
</evidence>
<protein>
    <submittedName>
        <fullName evidence="1">Uncharacterized protein</fullName>
    </submittedName>
</protein>